<comment type="similarity">
    <text evidence="2">Belongs to the DHHC palmitoyltransferase family. AKR/ZDHHC17 subfamily.</text>
</comment>
<evidence type="ECO:0000256" key="5">
    <source>
        <dbReference type="ARBA" id="ARBA00022737"/>
    </source>
</evidence>
<dbReference type="SUPFAM" id="SSF48403">
    <property type="entry name" value="Ankyrin repeat"/>
    <property type="match status" value="1"/>
</dbReference>
<keyword evidence="11 14" id="KW-0012">Acyltransferase</keyword>
<name>G8ZMI0_TORDE</name>
<dbReference type="Pfam" id="PF00023">
    <property type="entry name" value="Ank"/>
    <property type="match status" value="1"/>
</dbReference>
<evidence type="ECO:0000256" key="8">
    <source>
        <dbReference type="ARBA" id="ARBA00023136"/>
    </source>
</evidence>
<proteinExistence type="inferred from homology"/>
<feature type="transmembrane region" description="Helical" evidence="14">
    <location>
        <begin position="338"/>
        <end position="359"/>
    </location>
</feature>
<feature type="compositionally biased region" description="Polar residues" evidence="15">
    <location>
        <begin position="19"/>
        <end position="35"/>
    </location>
</feature>
<feature type="region of interest" description="Disordered" evidence="15">
    <location>
        <begin position="1"/>
        <end position="59"/>
    </location>
</feature>
<dbReference type="GO" id="GO:0031683">
    <property type="term" value="F:G-protein beta/gamma-subunit complex binding"/>
    <property type="evidence" value="ECO:0007669"/>
    <property type="project" value="EnsemblFungi"/>
</dbReference>
<accession>G8ZMI0</accession>
<sequence length="750" mass="84639">MSGDKLETGVASDAEGSLDNLSLSSVQPILSNNAQDNDKGESEDTRNHLDAANGEEGEESDPILDRYFRACQKGDLKTVKEMIEGGIININEDYDPIEKVTGLHWASINNRLSVVSYLVANGADVNAKAGTLHAPPLHWAARYGYVYIVHYLLAHGADATLEDDQGFNLLHLSVNSSNIMLVQYVLFFVVSKGIIDVDCQDPNGRTPLLWAAYQGDSLTVDSLLRFGAHPKVPDSGGFTPLHWGTLKGQPHVLMYLIQSGGDFFLKTNDGKDCFTIAKEMNTVHSLTEALNHCGFNPEGYPYKKYFGKSYHAKLTTFFIPWIFLGIAFGLFAHIHPLIALPITLVFGIASIKALNNFVLTSYGRTGVTPLSLLRTPLYAGVFSGSVFWLVCVWVRKVLPMTLVEEFWSNLALTILIFSVGYHFVKLLKEDSGCVPPERDYEKIRDTVSELLKVGKYDTRHFCIESWIRKPLRSRFSSLNGTLIARFDHYCPWIYNDVGLKNHKRFLYFVALIEVAVWIFAHLCLEYFDELEDNYDDYNGDLKCFLIGDSELCAGLTYDLFTTLILLWAVFQSIWVGCLVFVQAFQIFKGVTNYEYSKLMRDNKRINIDPAVANEFFSTAPEDLDADLTTESRVTDIDTTAPDSRRRPLPRLNESRRCFGTFCAITGMDQWIMILKEAVGMSREALGSSQTSQSSFPTDYGWKTNIKDFWLLSDKTAPMWQRVFYSPVTSRALLGGQEVNYYELYNYPEKI</sequence>
<evidence type="ECO:0000256" key="10">
    <source>
        <dbReference type="ARBA" id="ARBA00023288"/>
    </source>
</evidence>
<evidence type="ECO:0000256" key="3">
    <source>
        <dbReference type="ARBA" id="ARBA00022679"/>
    </source>
</evidence>
<evidence type="ECO:0000256" key="12">
    <source>
        <dbReference type="ARBA" id="ARBA00048048"/>
    </source>
</evidence>
<evidence type="ECO:0000256" key="1">
    <source>
        <dbReference type="ARBA" id="ARBA00004141"/>
    </source>
</evidence>
<dbReference type="STRING" id="1076872.G8ZMI0"/>
<keyword evidence="3 14" id="KW-0808">Transferase</keyword>
<dbReference type="EC" id="2.3.1.225" evidence="14"/>
<dbReference type="PROSITE" id="PS50088">
    <property type="entry name" value="ANK_REPEAT"/>
    <property type="match status" value="4"/>
</dbReference>
<feature type="repeat" description="ANK" evidence="13">
    <location>
        <begin position="98"/>
        <end position="130"/>
    </location>
</feature>
<dbReference type="Pfam" id="PF01529">
    <property type="entry name" value="DHHC"/>
    <property type="match status" value="1"/>
</dbReference>
<evidence type="ECO:0000256" key="15">
    <source>
        <dbReference type="SAM" id="MobiDB-lite"/>
    </source>
</evidence>
<evidence type="ECO:0000256" key="9">
    <source>
        <dbReference type="ARBA" id="ARBA00023139"/>
    </source>
</evidence>
<dbReference type="EMBL" id="HE616742">
    <property type="protein sequence ID" value="CCE89824.1"/>
    <property type="molecule type" value="Genomic_DNA"/>
</dbReference>
<evidence type="ECO:0000256" key="2">
    <source>
        <dbReference type="ARBA" id="ARBA00010104"/>
    </source>
</evidence>
<feature type="transmembrane region" description="Helical" evidence="14">
    <location>
        <begin position="406"/>
        <end position="424"/>
    </location>
</feature>
<dbReference type="FunCoup" id="G8ZMI0">
    <property type="interactions" value="623"/>
</dbReference>
<keyword evidence="7 13" id="KW-0040">ANK repeat</keyword>
<evidence type="ECO:0000256" key="4">
    <source>
        <dbReference type="ARBA" id="ARBA00022692"/>
    </source>
</evidence>
<dbReference type="RefSeq" id="XP_003679035.1">
    <property type="nucleotide sequence ID" value="XM_003678987.1"/>
</dbReference>
<evidence type="ECO:0000256" key="14">
    <source>
        <dbReference type="RuleBase" id="RU079119"/>
    </source>
</evidence>
<dbReference type="InterPro" id="IPR001594">
    <property type="entry name" value="Palmitoyltrfase_DHHC"/>
</dbReference>
<dbReference type="OrthoDB" id="6781668at2759"/>
<evidence type="ECO:0000256" key="6">
    <source>
        <dbReference type="ARBA" id="ARBA00022989"/>
    </source>
</evidence>
<feature type="transmembrane region" description="Helical" evidence="14">
    <location>
        <begin position="564"/>
        <end position="587"/>
    </location>
</feature>
<dbReference type="PROSITE" id="PS50216">
    <property type="entry name" value="DHHC"/>
    <property type="match status" value="1"/>
</dbReference>
<reference evidence="17 18" key="1">
    <citation type="journal article" date="2011" name="Proc. Natl. Acad. Sci. U.S.A.">
        <title>Evolutionary erosion of yeast sex chromosomes by mating-type switching accidents.</title>
        <authorList>
            <person name="Gordon J.L."/>
            <person name="Armisen D."/>
            <person name="Proux-Wera E."/>
            <person name="Oheigeartaigh S.S."/>
            <person name="Byrne K.P."/>
            <person name="Wolfe K.H."/>
        </authorList>
    </citation>
    <scope>NUCLEOTIDE SEQUENCE [LARGE SCALE GENOMIC DNA]</scope>
    <source>
        <strain evidence="18">ATCC 10662 / CBS 1146 / NBRC 0425 / NCYC 2629 / NRRL Y-866</strain>
    </source>
</reference>
<dbReference type="InParanoid" id="G8ZMI0"/>
<dbReference type="KEGG" id="tdl:TDEL_0A04920"/>
<organism evidence="17 18">
    <name type="scientific">Torulaspora delbrueckii</name>
    <name type="common">Yeast</name>
    <name type="synonym">Candida colliculosa</name>
    <dbReference type="NCBI Taxonomy" id="4950"/>
    <lineage>
        <taxon>Eukaryota</taxon>
        <taxon>Fungi</taxon>
        <taxon>Dikarya</taxon>
        <taxon>Ascomycota</taxon>
        <taxon>Saccharomycotina</taxon>
        <taxon>Saccharomycetes</taxon>
        <taxon>Saccharomycetales</taxon>
        <taxon>Saccharomycetaceae</taxon>
        <taxon>Torulaspora</taxon>
    </lineage>
</organism>
<gene>
    <name evidence="17" type="primary">TDEL0A04920</name>
    <name evidence="17" type="ORF">TDEL_0A04920</name>
</gene>
<feature type="domain" description="Palmitoyltransferase DHHC" evidence="16">
    <location>
        <begin position="456"/>
        <end position="597"/>
    </location>
</feature>
<feature type="transmembrane region" description="Helical" evidence="14">
    <location>
        <begin position="505"/>
        <end position="527"/>
    </location>
</feature>
<dbReference type="Gene3D" id="1.25.40.20">
    <property type="entry name" value="Ankyrin repeat-containing domain"/>
    <property type="match status" value="1"/>
</dbReference>
<dbReference type="AlphaFoldDB" id="G8ZMI0"/>
<feature type="transmembrane region" description="Helical" evidence="14">
    <location>
        <begin position="371"/>
        <end position="394"/>
    </location>
</feature>
<dbReference type="GO" id="GO:0005794">
    <property type="term" value="C:Golgi apparatus"/>
    <property type="evidence" value="ECO:0007669"/>
    <property type="project" value="EnsemblFungi"/>
</dbReference>
<dbReference type="PROSITE" id="PS50297">
    <property type="entry name" value="ANK_REP_REGION"/>
    <property type="match status" value="4"/>
</dbReference>
<keyword evidence="4 14" id="KW-0812">Transmembrane</keyword>
<evidence type="ECO:0000313" key="18">
    <source>
        <dbReference type="Proteomes" id="UP000005627"/>
    </source>
</evidence>
<keyword evidence="18" id="KW-1185">Reference proteome</keyword>
<feature type="compositionally biased region" description="Basic and acidic residues" evidence="15">
    <location>
        <begin position="36"/>
        <end position="49"/>
    </location>
</feature>
<evidence type="ECO:0000256" key="11">
    <source>
        <dbReference type="ARBA" id="ARBA00023315"/>
    </source>
</evidence>
<dbReference type="Proteomes" id="UP000005627">
    <property type="component" value="Chromosome 1"/>
</dbReference>
<dbReference type="SMART" id="SM00248">
    <property type="entry name" value="ANK"/>
    <property type="match status" value="6"/>
</dbReference>
<keyword evidence="5" id="KW-0677">Repeat</keyword>
<dbReference type="PANTHER" id="PTHR24161">
    <property type="entry name" value="ANK_REP_REGION DOMAIN-CONTAINING PROTEIN-RELATED"/>
    <property type="match status" value="1"/>
</dbReference>
<keyword evidence="6 14" id="KW-1133">Transmembrane helix</keyword>
<feature type="repeat" description="ANK" evidence="13">
    <location>
        <begin position="203"/>
        <end position="235"/>
    </location>
</feature>
<dbReference type="Pfam" id="PF12796">
    <property type="entry name" value="Ank_2"/>
    <property type="match status" value="2"/>
</dbReference>
<feature type="repeat" description="ANK" evidence="13">
    <location>
        <begin position="236"/>
        <end position="268"/>
    </location>
</feature>
<evidence type="ECO:0000313" key="17">
    <source>
        <dbReference type="EMBL" id="CCE89824.1"/>
    </source>
</evidence>
<protein>
    <recommendedName>
        <fullName evidence="14">Palmitoyltransferase</fullName>
        <ecNumber evidence="14">2.3.1.225</ecNumber>
    </recommendedName>
</protein>
<dbReference type="InterPro" id="IPR002110">
    <property type="entry name" value="Ankyrin_rpt"/>
</dbReference>
<keyword evidence="8 14" id="KW-0472">Membrane</keyword>
<comment type="domain">
    <text evidence="14">The DHHC domain is required for palmitoyltransferase activity.</text>
</comment>
<dbReference type="GO" id="GO:0090029">
    <property type="term" value="P:negative regulation of pheromone-dependent signal transduction involved in conjugation with cellular fusion"/>
    <property type="evidence" value="ECO:0007669"/>
    <property type="project" value="EnsemblFungi"/>
</dbReference>
<dbReference type="GO" id="GO:0006612">
    <property type="term" value="P:protein targeting to membrane"/>
    <property type="evidence" value="ECO:0007669"/>
    <property type="project" value="EnsemblFungi"/>
</dbReference>
<comment type="subcellular location">
    <subcellularLocation>
        <location evidence="1">Membrane</location>
        <topology evidence="1">Multi-pass membrane protein</topology>
    </subcellularLocation>
</comment>
<dbReference type="HOGENOM" id="CLU_012510_1_1_1"/>
<feature type="transmembrane region" description="Helical" evidence="14">
    <location>
        <begin position="314"/>
        <end position="332"/>
    </location>
</feature>
<dbReference type="PANTHER" id="PTHR24161:SF85">
    <property type="entry name" value="PALMITOYLTRANSFERASE HIP14"/>
    <property type="match status" value="1"/>
</dbReference>
<dbReference type="GO" id="GO:0019706">
    <property type="term" value="F:protein-cysteine S-palmitoyltransferase activity"/>
    <property type="evidence" value="ECO:0007669"/>
    <property type="project" value="UniProtKB-EC"/>
</dbReference>
<dbReference type="GO" id="GO:0030100">
    <property type="term" value="P:regulation of endocytosis"/>
    <property type="evidence" value="ECO:0007669"/>
    <property type="project" value="EnsemblFungi"/>
</dbReference>
<feature type="repeat" description="ANK" evidence="13">
    <location>
        <begin position="136"/>
        <end position="164"/>
    </location>
</feature>
<dbReference type="GeneID" id="11502606"/>
<evidence type="ECO:0000256" key="13">
    <source>
        <dbReference type="PROSITE-ProRule" id="PRU00023"/>
    </source>
</evidence>
<keyword evidence="10" id="KW-0449">Lipoprotein</keyword>
<comment type="catalytic activity">
    <reaction evidence="12 14">
        <text>L-cysteinyl-[protein] + hexadecanoyl-CoA = S-hexadecanoyl-L-cysteinyl-[protein] + CoA</text>
        <dbReference type="Rhea" id="RHEA:36683"/>
        <dbReference type="Rhea" id="RHEA-COMP:10131"/>
        <dbReference type="Rhea" id="RHEA-COMP:11032"/>
        <dbReference type="ChEBI" id="CHEBI:29950"/>
        <dbReference type="ChEBI" id="CHEBI:57287"/>
        <dbReference type="ChEBI" id="CHEBI:57379"/>
        <dbReference type="ChEBI" id="CHEBI:74151"/>
        <dbReference type="EC" id="2.3.1.225"/>
    </reaction>
</comment>
<evidence type="ECO:0000259" key="16">
    <source>
        <dbReference type="Pfam" id="PF01529"/>
    </source>
</evidence>
<dbReference type="eggNOG" id="KOG0509">
    <property type="taxonomic scope" value="Eukaryota"/>
</dbReference>
<dbReference type="FunFam" id="1.25.40.20:FF:000301">
    <property type="entry name" value="Palmitoyltransferase"/>
    <property type="match status" value="1"/>
</dbReference>
<dbReference type="GO" id="GO:0016020">
    <property type="term" value="C:membrane"/>
    <property type="evidence" value="ECO:0007669"/>
    <property type="project" value="UniProtKB-SubCell"/>
</dbReference>
<keyword evidence="9" id="KW-0564">Palmitate</keyword>
<dbReference type="InterPro" id="IPR036770">
    <property type="entry name" value="Ankyrin_rpt-contain_sf"/>
</dbReference>
<evidence type="ECO:0000256" key="7">
    <source>
        <dbReference type="ARBA" id="ARBA00023043"/>
    </source>
</evidence>